<sequence length="417" mass="43738">MVHDEIEIVSDGNGIALLGDAGAIGRFLASEGLPSTDLGLHRLRAATSAGASALEAGSQIAGNSGRWVQLTEKSARAMKTMPLMKGSAAGSSRAVAMDGGKTGHILEIVRTPGAMLTNPAMLTGVAGLMAQVAMQQAMQEITDYLARIDAKVDDVLRAQKDAALSAMVGAQLVIEDALTIREQVGSVSDVTWSKVQATPATIAQTQAYALRQLDSVAQKLERASAVGDVAKAAQDAQSVVDEWLAVLARCFQLQDAVAVLELDRVLGAAPEEIEQHRAGILIARQKRLDTIARSTERLMMRMDAAAATANAKVLLHPRAAQTIKVSSGIVESSVVAFNDTLGVEAERESVAVRRWLDAATDARDRALESGATGIESAKGIGEQTLGRAKSATTRLTGAVTARATRKRPEITTGGEDD</sequence>
<accession>A0ABS5U2A1</accession>
<gene>
    <name evidence="2" type="ORF">KIN34_14715</name>
</gene>
<evidence type="ECO:0000256" key="1">
    <source>
        <dbReference type="SAM" id="MobiDB-lite"/>
    </source>
</evidence>
<keyword evidence="3" id="KW-1185">Reference proteome</keyword>
<evidence type="ECO:0000313" key="2">
    <source>
        <dbReference type="EMBL" id="MBT0995534.1"/>
    </source>
</evidence>
<reference evidence="2 3" key="1">
    <citation type="submission" date="2021-05" db="EMBL/GenBank/DDBJ databases">
        <title>Description of Cellulomonas sp. DKR-3 sp. nov.</title>
        <authorList>
            <person name="Dahal R.H."/>
            <person name="Chaudhary D.K."/>
        </authorList>
    </citation>
    <scope>NUCLEOTIDE SEQUENCE [LARGE SCALE GENOMIC DNA]</scope>
    <source>
        <strain evidence="2 3">DKR-3</strain>
    </source>
</reference>
<evidence type="ECO:0000313" key="3">
    <source>
        <dbReference type="Proteomes" id="UP000722125"/>
    </source>
</evidence>
<organism evidence="2 3">
    <name type="scientific">Cellulomonas fulva</name>
    <dbReference type="NCBI Taxonomy" id="2835530"/>
    <lineage>
        <taxon>Bacteria</taxon>
        <taxon>Bacillati</taxon>
        <taxon>Actinomycetota</taxon>
        <taxon>Actinomycetes</taxon>
        <taxon>Micrococcales</taxon>
        <taxon>Cellulomonadaceae</taxon>
        <taxon>Cellulomonas</taxon>
    </lineage>
</organism>
<protein>
    <submittedName>
        <fullName evidence="2">Uncharacterized protein</fullName>
    </submittedName>
</protein>
<name>A0ABS5U2A1_9CELL</name>
<comment type="caution">
    <text evidence="2">The sequence shown here is derived from an EMBL/GenBank/DDBJ whole genome shotgun (WGS) entry which is preliminary data.</text>
</comment>
<dbReference type="EMBL" id="JAHBOH010000002">
    <property type="protein sequence ID" value="MBT0995534.1"/>
    <property type="molecule type" value="Genomic_DNA"/>
</dbReference>
<feature type="region of interest" description="Disordered" evidence="1">
    <location>
        <begin position="385"/>
        <end position="417"/>
    </location>
</feature>
<proteinExistence type="predicted"/>
<dbReference type="Proteomes" id="UP000722125">
    <property type="component" value="Unassembled WGS sequence"/>
</dbReference>